<evidence type="ECO:0000256" key="1">
    <source>
        <dbReference type="ARBA" id="ARBA00023157"/>
    </source>
</evidence>
<dbReference type="GO" id="GO:0005615">
    <property type="term" value="C:extracellular space"/>
    <property type="evidence" value="ECO:0007669"/>
    <property type="project" value="TreeGrafter"/>
</dbReference>
<dbReference type="InterPro" id="IPR002181">
    <property type="entry name" value="Fibrinogen_a/b/g_C_dom"/>
</dbReference>
<dbReference type="InterPro" id="IPR014716">
    <property type="entry name" value="Fibrinogen_a/b/g_C_1"/>
</dbReference>
<keyword evidence="1" id="KW-1015">Disulfide bond</keyword>
<dbReference type="Gene3D" id="3.50.4.10">
    <property type="entry name" value="Hepatocyte Growth Factor"/>
    <property type="match status" value="1"/>
</dbReference>
<dbReference type="OrthoDB" id="6145874at2759"/>
<keyword evidence="5" id="KW-1185">Reference proteome</keyword>
<name>A0A8B8A2N0_ACAPL</name>
<dbReference type="PANTHER" id="PTHR19143">
    <property type="entry name" value="FIBRINOGEN/TENASCIN/ANGIOPOEITIN"/>
    <property type="match status" value="1"/>
</dbReference>
<dbReference type="PROSITE" id="PS00514">
    <property type="entry name" value="FIBRINOGEN_C_1"/>
    <property type="match status" value="1"/>
</dbReference>
<reference evidence="6" key="1">
    <citation type="submission" date="2025-08" db="UniProtKB">
        <authorList>
            <consortium name="RefSeq"/>
        </authorList>
    </citation>
    <scope>IDENTIFICATION</scope>
</reference>
<evidence type="ECO:0000259" key="4">
    <source>
        <dbReference type="PROSITE" id="PS51406"/>
    </source>
</evidence>
<dbReference type="SMART" id="SM00186">
    <property type="entry name" value="FBG"/>
    <property type="match status" value="1"/>
</dbReference>
<dbReference type="InterPro" id="IPR036056">
    <property type="entry name" value="Fibrinogen-like_C"/>
</dbReference>
<evidence type="ECO:0000313" key="5">
    <source>
        <dbReference type="Proteomes" id="UP000694845"/>
    </source>
</evidence>
<organism evidence="5 6">
    <name type="scientific">Acanthaster planci</name>
    <name type="common">Crown-of-thorns starfish</name>
    <dbReference type="NCBI Taxonomy" id="133434"/>
    <lineage>
        <taxon>Eukaryota</taxon>
        <taxon>Metazoa</taxon>
        <taxon>Echinodermata</taxon>
        <taxon>Eleutherozoa</taxon>
        <taxon>Asterozoa</taxon>
        <taxon>Asteroidea</taxon>
        <taxon>Valvatacea</taxon>
        <taxon>Valvatida</taxon>
        <taxon>Acanthasteridae</taxon>
        <taxon>Acanthaster</taxon>
    </lineage>
</organism>
<dbReference type="AlphaFoldDB" id="A0A8B8A2N0"/>
<dbReference type="Pfam" id="PF00024">
    <property type="entry name" value="PAN_1"/>
    <property type="match status" value="1"/>
</dbReference>
<dbReference type="KEGG" id="aplc:110989805"/>
<dbReference type="Pfam" id="PF00147">
    <property type="entry name" value="Fibrinogen_C"/>
    <property type="match status" value="1"/>
</dbReference>
<feature type="domain" description="Apple" evidence="3">
    <location>
        <begin position="43"/>
        <end position="122"/>
    </location>
</feature>
<feature type="chain" id="PRO_5034341909" evidence="2">
    <location>
        <begin position="38"/>
        <end position="345"/>
    </location>
</feature>
<proteinExistence type="predicted"/>
<dbReference type="NCBIfam" id="NF040941">
    <property type="entry name" value="GGGWT_bact"/>
    <property type="match status" value="1"/>
</dbReference>
<sequence length="345" mass="38990">MDQKLLQPADVNMSSTKYFSALLQCTLLLLLALVAPAKLDGGCALNSKYYHVLDHALLGHAFMVKMTDSPLSCAKYCLMSPPCASFNYYRGNRSCELNNATRSMFHCEFVKWYGSVYFGTDKVSNSSSHNSAVSLPTSCKQLMEAGYNQSGIYSIYSDGVGSGLQVYCDQTNHGGGWIVFQRRQDGTVDFYRDWKTYQDGFGSLNGEFWLGNDYLRKLTESSSETWQLQIDLEDFAGQRRTAGYSRFKITGDKYILNIDTFTGDSEDSLTLHKNSPFTTKDNDNDGKTDGNCAQIYEGAWWFKNCHWSHLNGKYYHSGNPILHAHGVRWGSDTSLKKCSMKMREW</sequence>
<feature type="domain" description="Fibrinogen C-terminal" evidence="4">
    <location>
        <begin position="130"/>
        <end position="345"/>
    </location>
</feature>
<dbReference type="InterPro" id="IPR020837">
    <property type="entry name" value="Fibrinogen_CS"/>
</dbReference>
<dbReference type="PROSITE" id="PS50948">
    <property type="entry name" value="PAN"/>
    <property type="match status" value="1"/>
</dbReference>
<gene>
    <name evidence="6" type="primary">LOC110989805</name>
</gene>
<dbReference type="InterPro" id="IPR003609">
    <property type="entry name" value="Pan_app"/>
</dbReference>
<dbReference type="Proteomes" id="UP000694845">
    <property type="component" value="Unplaced"/>
</dbReference>
<dbReference type="SUPFAM" id="SSF56496">
    <property type="entry name" value="Fibrinogen C-terminal domain-like"/>
    <property type="match status" value="1"/>
</dbReference>
<dbReference type="SUPFAM" id="SSF57414">
    <property type="entry name" value="Hairpin loop containing domain-like"/>
    <property type="match status" value="1"/>
</dbReference>
<dbReference type="Gene3D" id="3.90.215.10">
    <property type="entry name" value="Gamma Fibrinogen, chain A, domain 1"/>
    <property type="match status" value="1"/>
</dbReference>
<protein>
    <submittedName>
        <fullName evidence="6">Ficolin-2-like</fullName>
    </submittedName>
</protein>
<dbReference type="InterPro" id="IPR050373">
    <property type="entry name" value="Fibrinogen_C-term_domain"/>
</dbReference>
<evidence type="ECO:0000259" key="3">
    <source>
        <dbReference type="PROSITE" id="PS50948"/>
    </source>
</evidence>
<dbReference type="PROSITE" id="PS51406">
    <property type="entry name" value="FIBRINOGEN_C_2"/>
    <property type="match status" value="1"/>
</dbReference>
<evidence type="ECO:0000256" key="2">
    <source>
        <dbReference type="SAM" id="SignalP"/>
    </source>
</evidence>
<dbReference type="PANTHER" id="PTHR19143:SF458">
    <property type="entry name" value="FIBRINOGEN C-TERMINAL DOMAIN-CONTAINING PROTEIN-RELATED"/>
    <property type="match status" value="1"/>
</dbReference>
<dbReference type="CDD" id="cd00087">
    <property type="entry name" value="FReD"/>
    <property type="match status" value="1"/>
</dbReference>
<accession>A0A8B8A2N0</accession>
<dbReference type="RefSeq" id="XP_022110131.1">
    <property type="nucleotide sequence ID" value="XM_022254439.1"/>
</dbReference>
<keyword evidence="2" id="KW-0732">Signal</keyword>
<feature type="signal peptide" evidence="2">
    <location>
        <begin position="1"/>
        <end position="37"/>
    </location>
</feature>
<dbReference type="GeneID" id="110989805"/>
<evidence type="ECO:0000313" key="6">
    <source>
        <dbReference type="RefSeq" id="XP_022110131.1"/>
    </source>
</evidence>
<dbReference type="OMA" id="TDGNCAQ"/>